<evidence type="ECO:0000256" key="1">
    <source>
        <dbReference type="ARBA" id="ARBA00022801"/>
    </source>
</evidence>
<reference evidence="3 4" key="1">
    <citation type="submission" date="2018-11" db="EMBL/GenBank/DDBJ databases">
        <title>Sequencing the genomes of 1000 actinobacteria strains.</title>
        <authorList>
            <person name="Klenk H.-P."/>
        </authorList>
    </citation>
    <scope>NUCLEOTIDE SEQUENCE [LARGE SCALE GENOMIC DNA]</scope>
    <source>
        <strain evidence="3 4">DSM 44254</strain>
    </source>
</reference>
<dbReference type="Gene3D" id="2.30.40.10">
    <property type="entry name" value="Urease, subunit C, domain 1"/>
    <property type="match status" value="1"/>
</dbReference>
<name>A0A3N1CRD0_9ACTN</name>
<gene>
    <name evidence="3" type="ORF">EDD29_0753</name>
</gene>
<keyword evidence="1" id="KW-0378">Hydrolase</keyword>
<dbReference type="Gene3D" id="3.20.20.140">
    <property type="entry name" value="Metal-dependent hydrolases"/>
    <property type="match status" value="1"/>
</dbReference>
<dbReference type="AlphaFoldDB" id="A0A3N1CRD0"/>
<dbReference type="PANTHER" id="PTHR43794">
    <property type="entry name" value="AMINOHYDROLASE SSNA-RELATED"/>
    <property type="match status" value="1"/>
</dbReference>
<dbReference type="GO" id="GO:0016810">
    <property type="term" value="F:hydrolase activity, acting on carbon-nitrogen (but not peptide) bonds"/>
    <property type="evidence" value="ECO:0007669"/>
    <property type="project" value="InterPro"/>
</dbReference>
<dbReference type="PANTHER" id="PTHR43794:SF11">
    <property type="entry name" value="AMIDOHYDROLASE-RELATED DOMAIN-CONTAINING PROTEIN"/>
    <property type="match status" value="1"/>
</dbReference>
<dbReference type="Pfam" id="PF01979">
    <property type="entry name" value="Amidohydro_1"/>
    <property type="match status" value="1"/>
</dbReference>
<dbReference type="InterPro" id="IPR032466">
    <property type="entry name" value="Metal_Hydrolase"/>
</dbReference>
<sequence length="444" mass="46911">MRWHAELAWTGDGLAADVLIEASGGRFTAVRAGTPRPSDAYPLPGLTLPGFANTHSHAFHRALRGRAQHGAGTFWNWRELMYSVAERLTPETYFALARAVYGEMARAGIACVGEFHYLHHAPDGTPYADPNVMGEALLDAAAEAGIRITLLDALYLRGGYGSELSGAQLRFGDGDARIWARRVSALRARTLSRPHARIGAAVHSVRAVPREQIPIAAAWARDHAAPLHLHLSEQRADNEECLSEHGISPARLLAEAGALGPRTVAVHATHVTAADLDLLAGTSTGVCLCPTTERDLADGIGPAAALRDGGCDLSLGTDQHALVDMFAEARAVEWGERLKSGKRGSFTGFELLTAATSTGHEALGWPDAGRLEPGARADLVTVALDSVALAGTAPATATDTVVFAATPSDIEHVVVSGRTVVRDGRHLLLPHLEADLAAAVHACF</sequence>
<dbReference type="Proteomes" id="UP000272400">
    <property type="component" value="Unassembled WGS sequence"/>
</dbReference>
<dbReference type="NCBIfam" id="TIGR02022">
    <property type="entry name" value="hutF"/>
    <property type="match status" value="1"/>
</dbReference>
<dbReference type="NCBIfam" id="NF006681">
    <property type="entry name" value="PRK09229.1-2"/>
    <property type="match status" value="1"/>
</dbReference>
<dbReference type="InterPro" id="IPR010252">
    <property type="entry name" value="HutF"/>
</dbReference>
<dbReference type="EMBL" id="RJKE01000001">
    <property type="protein sequence ID" value="ROO83258.1"/>
    <property type="molecule type" value="Genomic_DNA"/>
</dbReference>
<dbReference type="InterPro" id="IPR011059">
    <property type="entry name" value="Metal-dep_hydrolase_composite"/>
</dbReference>
<dbReference type="SUPFAM" id="SSF51338">
    <property type="entry name" value="Composite domain of metallo-dependent hydrolases"/>
    <property type="match status" value="1"/>
</dbReference>
<feature type="domain" description="Amidohydrolase-related" evidence="2">
    <location>
        <begin position="48"/>
        <end position="420"/>
    </location>
</feature>
<evidence type="ECO:0000313" key="4">
    <source>
        <dbReference type="Proteomes" id="UP000272400"/>
    </source>
</evidence>
<dbReference type="RefSeq" id="WP_123662284.1">
    <property type="nucleotide sequence ID" value="NZ_RJKE01000001.1"/>
</dbReference>
<protein>
    <submittedName>
        <fullName evidence="3">Formiminoglutamate deiminase</fullName>
    </submittedName>
</protein>
<dbReference type="OrthoDB" id="3204583at2"/>
<accession>A0A3N1CRD0</accession>
<evidence type="ECO:0000259" key="2">
    <source>
        <dbReference type="Pfam" id="PF01979"/>
    </source>
</evidence>
<comment type="caution">
    <text evidence="3">The sequence shown here is derived from an EMBL/GenBank/DDBJ whole genome shotgun (WGS) entry which is preliminary data.</text>
</comment>
<dbReference type="InterPro" id="IPR050287">
    <property type="entry name" value="MTA/SAH_deaminase"/>
</dbReference>
<dbReference type="SUPFAM" id="SSF51556">
    <property type="entry name" value="Metallo-dependent hydrolases"/>
    <property type="match status" value="1"/>
</dbReference>
<organism evidence="3 4">
    <name type="scientific">Actinocorallia herbida</name>
    <dbReference type="NCBI Taxonomy" id="58109"/>
    <lineage>
        <taxon>Bacteria</taxon>
        <taxon>Bacillati</taxon>
        <taxon>Actinomycetota</taxon>
        <taxon>Actinomycetes</taxon>
        <taxon>Streptosporangiales</taxon>
        <taxon>Thermomonosporaceae</taxon>
        <taxon>Actinocorallia</taxon>
    </lineage>
</organism>
<proteinExistence type="predicted"/>
<keyword evidence="4" id="KW-1185">Reference proteome</keyword>
<dbReference type="InterPro" id="IPR006680">
    <property type="entry name" value="Amidohydro-rel"/>
</dbReference>
<evidence type="ECO:0000313" key="3">
    <source>
        <dbReference type="EMBL" id="ROO83258.1"/>
    </source>
</evidence>